<dbReference type="PANTHER" id="PTHR13437">
    <property type="entry name" value="NUCLEOPORIN P58/P45 NUCLEOPORIN-LIKE PROTEIN 1"/>
    <property type="match status" value="1"/>
</dbReference>
<dbReference type="GO" id="GO:0017056">
    <property type="term" value="F:structural constituent of nuclear pore"/>
    <property type="evidence" value="ECO:0007669"/>
    <property type="project" value="InterPro"/>
</dbReference>
<feature type="compositionally biased region" description="Low complexity" evidence="8">
    <location>
        <begin position="146"/>
        <end position="168"/>
    </location>
</feature>
<gene>
    <name evidence="9" type="ORF">L873DRAFT_1755383</name>
</gene>
<proteinExistence type="predicted"/>
<keyword evidence="3" id="KW-0509">mRNA transport</keyword>
<feature type="compositionally biased region" description="Low complexity" evidence="8">
    <location>
        <begin position="123"/>
        <end position="138"/>
    </location>
</feature>
<feature type="region of interest" description="Disordered" evidence="8">
    <location>
        <begin position="62"/>
        <end position="81"/>
    </location>
</feature>
<dbReference type="Pfam" id="PF13634">
    <property type="entry name" value="Nucleoporin_FG"/>
    <property type="match status" value="2"/>
</dbReference>
<feature type="compositionally biased region" description="Gly residues" evidence="8">
    <location>
        <begin position="169"/>
        <end position="178"/>
    </location>
</feature>
<keyword evidence="10" id="KW-1185">Reference proteome</keyword>
<keyword evidence="4" id="KW-0653">Protein transport</keyword>
<feature type="compositionally biased region" description="Low complexity" evidence="8">
    <location>
        <begin position="187"/>
        <end position="211"/>
    </location>
</feature>
<evidence type="ECO:0000256" key="5">
    <source>
        <dbReference type="ARBA" id="ARBA00023010"/>
    </source>
</evidence>
<keyword evidence="6" id="KW-0906">Nuclear pore complex</keyword>
<evidence type="ECO:0000256" key="1">
    <source>
        <dbReference type="ARBA" id="ARBA00004567"/>
    </source>
</evidence>
<dbReference type="GO" id="GO:0015031">
    <property type="term" value="P:protein transport"/>
    <property type="evidence" value="ECO:0007669"/>
    <property type="project" value="UniProtKB-KW"/>
</dbReference>
<dbReference type="AlphaFoldDB" id="A0A3N4ITN7"/>
<protein>
    <recommendedName>
        <fullName evidence="11">Nucleoporin Nup54 alpha-helical domain-containing protein</fullName>
    </recommendedName>
</protein>
<feature type="compositionally biased region" description="Low complexity" evidence="8">
    <location>
        <begin position="218"/>
        <end position="239"/>
    </location>
</feature>
<feature type="compositionally biased region" description="Low complexity" evidence="8">
    <location>
        <begin position="21"/>
        <end position="33"/>
    </location>
</feature>
<evidence type="ECO:0000313" key="10">
    <source>
        <dbReference type="Proteomes" id="UP000276215"/>
    </source>
</evidence>
<sequence length="473" mass="48328">MSLFGRINTPTTGTPSIFGGQQQQPQQQQQQPQTPSLFGATPTFYGRSGGIFGGVPQSTAPASGGLFGGGQTQTQTPAAGAGGGGLFGGAATSNTSAGGAGGLFGGTLTPATTYAPPSGGLFGTPATATPSTGAAPAGGLFGGGATQAASTPAQPAGGWPATPTSTPATGGGLFGGGASQQPPKPLFGAPTSAAATTPSAGAFSGTALAAPGPGGLFGSTTLGTTQAQQQQPQQQQQQQNTVPAATIDASKLMPTTRFGDCHAEVQRILEGIEQEIQEQMRIATELTAHFPSHRTTIDSIPSDTAVLTHKLATTKSFLAADEAALNTARQHHSEDDAAATLSIRNVDLFRVPPAQRSQYIAQQHSQPIRENDITSNKPMINYFNTQIVKMDKKLNLFLESVQEVELSLRSVEEQATVGSIGGEDLTTLTGGVGGRQDARRLNITLREFNDALKDVSGRIVDCKDGMRALGARS</sequence>
<dbReference type="Pfam" id="PF21121">
    <property type="entry name" value="Nup49_C"/>
    <property type="match status" value="1"/>
</dbReference>
<name>A0A3N4ITN7_9PEZI</name>
<comment type="subcellular location">
    <subcellularLocation>
        <location evidence="1">Nucleus</location>
        <location evidence="1">Nuclear pore complex</location>
    </subcellularLocation>
</comment>
<dbReference type="InterPro" id="IPR025574">
    <property type="entry name" value="Nucleoporin_FG_rpt"/>
</dbReference>
<dbReference type="EMBL" id="ML120608">
    <property type="protein sequence ID" value="RPA89166.1"/>
    <property type="molecule type" value="Genomic_DNA"/>
</dbReference>
<evidence type="ECO:0000256" key="7">
    <source>
        <dbReference type="ARBA" id="ARBA00023242"/>
    </source>
</evidence>
<evidence type="ECO:0000256" key="4">
    <source>
        <dbReference type="ARBA" id="ARBA00022927"/>
    </source>
</evidence>
<evidence type="ECO:0000256" key="6">
    <source>
        <dbReference type="ARBA" id="ARBA00023132"/>
    </source>
</evidence>
<dbReference type="GO" id="GO:0051028">
    <property type="term" value="P:mRNA transport"/>
    <property type="evidence" value="ECO:0007669"/>
    <property type="project" value="UniProtKB-KW"/>
</dbReference>
<dbReference type="STRING" id="1336337.A0A3N4ITN7"/>
<feature type="region of interest" description="Disordered" evidence="8">
    <location>
        <begin position="1"/>
        <end position="43"/>
    </location>
</feature>
<keyword evidence="2" id="KW-0813">Transport</keyword>
<evidence type="ECO:0000256" key="8">
    <source>
        <dbReference type="SAM" id="MobiDB-lite"/>
    </source>
</evidence>
<evidence type="ECO:0000256" key="2">
    <source>
        <dbReference type="ARBA" id="ARBA00022448"/>
    </source>
</evidence>
<evidence type="ECO:0008006" key="11">
    <source>
        <dbReference type="Google" id="ProtNLM"/>
    </source>
</evidence>
<evidence type="ECO:0000256" key="3">
    <source>
        <dbReference type="ARBA" id="ARBA00022816"/>
    </source>
</evidence>
<accession>A0A3N4ITN7</accession>
<keyword evidence="7" id="KW-0539">Nucleus</keyword>
<reference evidence="9 10" key="1">
    <citation type="journal article" date="2018" name="Nat. Ecol. Evol.">
        <title>Pezizomycetes genomes reveal the molecular basis of ectomycorrhizal truffle lifestyle.</title>
        <authorList>
            <person name="Murat C."/>
            <person name="Payen T."/>
            <person name="Noel B."/>
            <person name="Kuo A."/>
            <person name="Morin E."/>
            <person name="Chen J."/>
            <person name="Kohler A."/>
            <person name="Krizsan K."/>
            <person name="Balestrini R."/>
            <person name="Da Silva C."/>
            <person name="Montanini B."/>
            <person name="Hainaut M."/>
            <person name="Levati E."/>
            <person name="Barry K.W."/>
            <person name="Belfiori B."/>
            <person name="Cichocki N."/>
            <person name="Clum A."/>
            <person name="Dockter R.B."/>
            <person name="Fauchery L."/>
            <person name="Guy J."/>
            <person name="Iotti M."/>
            <person name="Le Tacon F."/>
            <person name="Lindquist E.A."/>
            <person name="Lipzen A."/>
            <person name="Malagnac F."/>
            <person name="Mello A."/>
            <person name="Molinier V."/>
            <person name="Miyauchi S."/>
            <person name="Poulain J."/>
            <person name="Riccioni C."/>
            <person name="Rubini A."/>
            <person name="Sitrit Y."/>
            <person name="Splivallo R."/>
            <person name="Traeger S."/>
            <person name="Wang M."/>
            <person name="Zifcakova L."/>
            <person name="Wipf D."/>
            <person name="Zambonelli A."/>
            <person name="Paolocci F."/>
            <person name="Nowrousian M."/>
            <person name="Ottonello S."/>
            <person name="Baldrian P."/>
            <person name="Spatafora J.W."/>
            <person name="Henrissat B."/>
            <person name="Nagy L.G."/>
            <person name="Aury J.M."/>
            <person name="Wincker P."/>
            <person name="Grigoriev I.V."/>
            <person name="Bonfante P."/>
            <person name="Martin F.M."/>
        </authorList>
    </citation>
    <scope>NUCLEOTIDE SEQUENCE [LARGE SCALE GENOMIC DNA]</scope>
    <source>
        <strain evidence="9 10">120613-1</strain>
    </source>
</reference>
<evidence type="ECO:0000313" key="9">
    <source>
        <dbReference type="EMBL" id="RPA89166.1"/>
    </source>
</evidence>
<dbReference type="GO" id="GO:0005643">
    <property type="term" value="C:nuclear pore"/>
    <property type="evidence" value="ECO:0007669"/>
    <property type="project" value="UniProtKB-SubCell"/>
</dbReference>
<dbReference type="OrthoDB" id="2538017at2759"/>
<dbReference type="InterPro" id="IPR024882">
    <property type="entry name" value="NUP58/p45/49"/>
</dbReference>
<organism evidence="9 10">
    <name type="scientific">Choiromyces venosus 120613-1</name>
    <dbReference type="NCBI Taxonomy" id="1336337"/>
    <lineage>
        <taxon>Eukaryota</taxon>
        <taxon>Fungi</taxon>
        <taxon>Dikarya</taxon>
        <taxon>Ascomycota</taxon>
        <taxon>Pezizomycotina</taxon>
        <taxon>Pezizomycetes</taxon>
        <taxon>Pezizales</taxon>
        <taxon>Tuberaceae</taxon>
        <taxon>Choiromyces</taxon>
    </lineage>
</organism>
<dbReference type="PANTHER" id="PTHR13437:SF2">
    <property type="entry name" value="NUCLEOPORIN P58_P45"/>
    <property type="match status" value="1"/>
</dbReference>
<dbReference type="Proteomes" id="UP000276215">
    <property type="component" value="Unassembled WGS sequence"/>
</dbReference>
<dbReference type="GO" id="GO:0008139">
    <property type="term" value="F:nuclear localization sequence binding"/>
    <property type="evidence" value="ECO:0007669"/>
    <property type="project" value="InterPro"/>
</dbReference>
<keyword evidence="5" id="KW-0811">Translocation</keyword>
<feature type="region of interest" description="Disordered" evidence="8">
    <location>
        <begin position="122"/>
        <end position="243"/>
    </location>
</feature>